<organism evidence="2 3">
    <name type="scientific">Oryza sativa subsp. japonica</name>
    <name type="common">Rice</name>
    <dbReference type="NCBI Taxonomy" id="39947"/>
    <lineage>
        <taxon>Eukaryota</taxon>
        <taxon>Viridiplantae</taxon>
        <taxon>Streptophyta</taxon>
        <taxon>Embryophyta</taxon>
        <taxon>Tracheophyta</taxon>
        <taxon>Spermatophyta</taxon>
        <taxon>Magnoliopsida</taxon>
        <taxon>Liliopsida</taxon>
        <taxon>Poales</taxon>
        <taxon>Poaceae</taxon>
        <taxon>BOP clade</taxon>
        <taxon>Oryzoideae</taxon>
        <taxon>Oryzeae</taxon>
        <taxon>Oryzinae</taxon>
        <taxon>Oryza</taxon>
        <taxon>Oryza sativa</taxon>
    </lineage>
</organism>
<dbReference type="EMBL" id="AP003573">
    <property type="protein sequence ID" value="BAD37510.1"/>
    <property type="molecule type" value="Genomic_DNA"/>
</dbReference>
<keyword evidence="1" id="KW-0472">Membrane</keyword>
<keyword evidence="1" id="KW-0812">Transmembrane</keyword>
<evidence type="ECO:0000313" key="3">
    <source>
        <dbReference type="Proteomes" id="UP000000763"/>
    </source>
</evidence>
<reference evidence="3" key="2">
    <citation type="journal article" date="2008" name="Nucleic Acids Res.">
        <title>The rice annotation project database (RAP-DB): 2008 update.</title>
        <authorList>
            <consortium name="The rice annotation project (RAP)"/>
        </authorList>
    </citation>
    <scope>GENOME REANNOTATION</scope>
    <source>
        <strain evidence="3">cv. Nipponbare</strain>
    </source>
</reference>
<evidence type="ECO:0000313" key="2">
    <source>
        <dbReference type="EMBL" id="BAD37510.1"/>
    </source>
</evidence>
<name>Q67WF9_ORYSJ</name>
<feature type="transmembrane region" description="Helical" evidence="1">
    <location>
        <begin position="223"/>
        <end position="240"/>
    </location>
</feature>
<keyword evidence="1" id="KW-1133">Transmembrane helix</keyword>
<accession>Q67WF9</accession>
<protein>
    <submittedName>
        <fullName evidence="2">Uncharacterized protein</fullName>
    </submittedName>
</protein>
<reference evidence="3" key="1">
    <citation type="journal article" date="2005" name="Nature">
        <title>The map-based sequence of the rice genome.</title>
        <authorList>
            <consortium name="International rice genome sequencing project (IRGSP)"/>
            <person name="Matsumoto T."/>
            <person name="Wu J."/>
            <person name="Kanamori H."/>
            <person name="Katayose Y."/>
            <person name="Fujisawa M."/>
            <person name="Namiki N."/>
            <person name="Mizuno H."/>
            <person name="Yamamoto K."/>
            <person name="Antonio B.A."/>
            <person name="Baba T."/>
            <person name="Sakata K."/>
            <person name="Nagamura Y."/>
            <person name="Aoki H."/>
            <person name="Arikawa K."/>
            <person name="Arita K."/>
            <person name="Bito T."/>
            <person name="Chiden Y."/>
            <person name="Fujitsuka N."/>
            <person name="Fukunaka R."/>
            <person name="Hamada M."/>
            <person name="Harada C."/>
            <person name="Hayashi A."/>
            <person name="Hijishita S."/>
            <person name="Honda M."/>
            <person name="Hosokawa S."/>
            <person name="Ichikawa Y."/>
            <person name="Idonuma A."/>
            <person name="Iijima M."/>
            <person name="Ikeda M."/>
            <person name="Ikeno M."/>
            <person name="Ito K."/>
            <person name="Ito S."/>
            <person name="Ito T."/>
            <person name="Ito Y."/>
            <person name="Ito Y."/>
            <person name="Iwabuchi A."/>
            <person name="Kamiya K."/>
            <person name="Karasawa W."/>
            <person name="Kurita K."/>
            <person name="Katagiri S."/>
            <person name="Kikuta A."/>
            <person name="Kobayashi H."/>
            <person name="Kobayashi N."/>
            <person name="Machita K."/>
            <person name="Maehara T."/>
            <person name="Masukawa M."/>
            <person name="Mizubayashi T."/>
            <person name="Mukai Y."/>
            <person name="Nagasaki H."/>
            <person name="Nagata Y."/>
            <person name="Naito S."/>
            <person name="Nakashima M."/>
            <person name="Nakama Y."/>
            <person name="Nakamichi Y."/>
            <person name="Nakamura M."/>
            <person name="Meguro A."/>
            <person name="Negishi M."/>
            <person name="Ohta I."/>
            <person name="Ohta T."/>
            <person name="Okamoto M."/>
            <person name="Ono N."/>
            <person name="Saji S."/>
            <person name="Sakaguchi M."/>
            <person name="Sakai K."/>
            <person name="Shibata M."/>
            <person name="Shimokawa T."/>
            <person name="Song J."/>
            <person name="Takazaki Y."/>
            <person name="Terasawa K."/>
            <person name="Tsugane M."/>
            <person name="Tsuji K."/>
            <person name="Ueda S."/>
            <person name="Waki K."/>
            <person name="Yamagata H."/>
            <person name="Yamamoto M."/>
            <person name="Yamamoto S."/>
            <person name="Yamane H."/>
            <person name="Yoshiki S."/>
            <person name="Yoshihara R."/>
            <person name="Yukawa K."/>
            <person name="Zhong H."/>
            <person name="Yano M."/>
            <person name="Yuan Q."/>
            <person name="Ouyang S."/>
            <person name="Liu J."/>
            <person name="Jones K.M."/>
            <person name="Gansberger K."/>
            <person name="Moffat K."/>
            <person name="Hill J."/>
            <person name="Bera J."/>
            <person name="Fadrosh D."/>
            <person name="Jin S."/>
            <person name="Johri S."/>
            <person name="Kim M."/>
            <person name="Overton L."/>
            <person name="Reardon M."/>
            <person name="Tsitrin T."/>
            <person name="Vuong H."/>
            <person name="Weaver B."/>
            <person name="Ciecko A."/>
            <person name="Tallon L."/>
            <person name="Jackson J."/>
            <person name="Pai G."/>
            <person name="Aken S.V."/>
            <person name="Utterback T."/>
            <person name="Reidmuller S."/>
            <person name="Feldblyum T."/>
            <person name="Hsiao J."/>
            <person name="Zismann V."/>
            <person name="Iobst S."/>
            <person name="de Vazeille A.R."/>
            <person name="Buell C.R."/>
            <person name="Ying K."/>
            <person name="Li Y."/>
            <person name="Lu T."/>
            <person name="Huang Y."/>
            <person name="Zhao Q."/>
            <person name="Feng Q."/>
            <person name="Zhang L."/>
            <person name="Zhu J."/>
            <person name="Weng Q."/>
            <person name="Mu J."/>
            <person name="Lu Y."/>
            <person name="Fan D."/>
            <person name="Liu Y."/>
            <person name="Guan J."/>
            <person name="Zhang Y."/>
            <person name="Yu S."/>
            <person name="Liu X."/>
            <person name="Zhang Y."/>
            <person name="Hong G."/>
            <person name="Han B."/>
            <person name="Choisne N."/>
            <person name="Demange N."/>
            <person name="Orjeda G."/>
            <person name="Samain S."/>
            <person name="Cattolico L."/>
            <person name="Pelletier E."/>
            <person name="Couloux A."/>
            <person name="Segurens B."/>
            <person name="Wincker P."/>
            <person name="D'Hont A."/>
            <person name="Scarpelli C."/>
            <person name="Weissenbach J."/>
            <person name="Salanoubat M."/>
            <person name="Quetier F."/>
            <person name="Yu Y."/>
            <person name="Kim H.R."/>
            <person name="Rambo T."/>
            <person name="Currie J."/>
            <person name="Collura K."/>
            <person name="Luo M."/>
            <person name="Yang T."/>
            <person name="Ammiraju J.S.S."/>
            <person name="Engler F."/>
            <person name="Soderlund C."/>
            <person name="Wing R.A."/>
            <person name="Palmer L.E."/>
            <person name="de la Bastide M."/>
            <person name="Spiegel L."/>
            <person name="Nascimento L."/>
            <person name="Zutavern T."/>
            <person name="O'Shaughnessy A."/>
            <person name="Dike S."/>
            <person name="Dedhia N."/>
            <person name="Preston R."/>
            <person name="Balija V."/>
            <person name="McCombie W.R."/>
            <person name="Chow T."/>
            <person name="Chen H."/>
            <person name="Chung M."/>
            <person name="Chen C."/>
            <person name="Shaw J."/>
            <person name="Wu H."/>
            <person name="Hsiao K."/>
            <person name="Chao Y."/>
            <person name="Chu M."/>
            <person name="Cheng C."/>
            <person name="Hour A."/>
            <person name="Lee P."/>
            <person name="Lin S."/>
            <person name="Lin Y."/>
            <person name="Liou J."/>
            <person name="Liu S."/>
            <person name="Hsing Y."/>
            <person name="Raghuvanshi S."/>
            <person name="Mohanty A."/>
            <person name="Bharti A.K."/>
            <person name="Gaur A."/>
            <person name="Gupta V."/>
            <person name="Kumar D."/>
            <person name="Ravi V."/>
            <person name="Vij S."/>
            <person name="Kapur A."/>
            <person name="Khurana P."/>
            <person name="Khurana P."/>
            <person name="Khurana J.P."/>
            <person name="Tyagi A.K."/>
            <person name="Gaikwad K."/>
            <person name="Singh A."/>
            <person name="Dalal V."/>
            <person name="Srivastava S."/>
            <person name="Dixit A."/>
            <person name="Pal A.K."/>
            <person name="Ghazi I.A."/>
            <person name="Yadav M."/>
            <person name="Pandit A."/>
            <person name="Bhargava A."/>
            <person name="Sureshbabu K."/>
            <person name="Batra K."/>
            <person name="Sharma T.R."/>
            <person name="Mohapatra T."/>
            <person name="Singh N.K."/>
            <person name="Messing J."/>
            <person name="Nelson A.B."/>
            <person name="Fuks G."/>
            <person name="Kavchok S."/>
            <person name="Keizer G."/>
            <person name="Linton E."/>
            <person name="Llaca V."/>
            <person name="Song R."/>
            <person name="Tanyolac B."/>
            <person name="Young S."/>
            <person name="Ho-Il K."/>
            <person name="Hahn J.H."/>
            <person name="Sangsakoo G."/>
            <person name="Vanavichit A."/>
            <person name="de Mattos Luiz.A.T."/>
            <person name="Zimmer P.D."/>
            <person name="Malone G."/>
            <person name="Dellagostin O."/>
            <person name="de Oliveira A.C."/>
            <person name="Bevan M."/>
            <person name="Bancroft I."/>
            <person name="Minx P."/>
            <person name="Cordum H."/>
            <person name="Wilson R."/>
            <person name="Cheng Z."/>
            <person name="Jin W."/>
            <person name="Jiang J."/>
            <person name="Leong S.A."/>
            <person name="Iwama H."/>
            <person name="Gojobori T."/>
            <person name="Itoh T."/>
            <person name="Niimura Y."/>
            <person name="Fujii Y."/>
            <person name="Habara T."/>
            <person name="Sakai H."/>
            <person name="Sato Y."/>
            <person name="Wilson G."/>
            <person name="Kumar K."/>
            <person name="McCouch S."/>
            <person name="Juretic N."/>
            <person name="Hoen D."/>
            <person name="Wright S."/>
            <person name="Bruskiewich R."/>
            <person name="Bureau T."/>
            <person name="Miyao A."/>
            <person name="Hirochika H."/>
            <person name="Nishikawa T."/>
            <person name="Kadowaki K."/>
            <person name="Sugiura M."/>
            <person name="Burr B."/>
            <person name="Sasaki T."/>
        </authorList>
    </citation>
    <scope>NUCLEOTIDE SEQUENCE [LARGE SCALE GENOMIC DNA]</scope>
    <source>
        <strain evidence="3">cv. Nipponbare</strain>
    </source>
</reference>
<evidence type="ECO:0000256" key="1">
    <source>
        <dbReference type="SAM" id="Phobius"/>
    </source>
</evidence>
<dbReference type="AlphaFoldDB" id="Q67WF9"/>
<sequence>MRLPFLIVVVVGPIALVVGWSLGLVLLVPWRRSHRLRRAPGVTAVPLPPTSPELIGRGTLLPGVDESRQGSVLPGVDLPLGYGILTPHYRRCNHKSPMKLSLKFCHVFIRRALPCAWVEDDNASSSLDGLRDDRLSSKSAAGLPCLSSKLAAQALDIVGDDDDHGWEEKKVFACGPNLSFQADGHSACKQTHATIDDFRRRTTFSKAPPQASAPSSRRRRGRIVVVIVVVMAAVVVVASVERREEGVDGKEGSRRQGGESAAKLCSVVKVVVVVEEGAGGGGGEEGADGEEGSWW</sequence>
<gene>
    <name evidence="2" type="primary">P0523F01.4</name>
</gene>
<dbReference type="Proteomes" id="UP000000763">
    <property type="component" value="Chromosome 6"/>
</dbReference>
<feature type="transmembrane region" description="Helical" evidence="1">
    <location>
        <begin position="6"/>
        <end position="28"/>
    </location>
</feature>
<proteinExistence type="predicted"/>